<dbReference type="KEGG" id="glj:GKIL_1796"/>
<evidence type="ECO:0000313" key="2">
    <source>
        <dbReference type="Proteomes" id="UP000017396"/>
    </source>
</evidence>
<name>U5QGE8_GLOK1</name>
<dbReference type="STRING" id="1183438.GKIL_1796"/>
<keyword evidence="2" id="KW-1185">Reference proteome</keyword>
<reference evidence="1 2" key="1">
    <citation type="journal article" date="2013" name="PLoS ONE">
        <title>Cultivation and Complete Genome Sequencing of Gloeobacter kilaueensis sp. nov., from a Lava Cave in Kilauea Caldera, Hawai'i.</title>
        <authorList>
            <person name="Saw J.H."/>
            <person name="Schatz M."/>
            <person name="Brown M.V."/>
            <person name="Kunkel D.D."/>
            <person name="Foster J.S."/>
            <person name="Shick H."/>
            <person name="Christensen S."/>
            <person name="Hou S."/>
            <person name="Wan X."/>
            <person name="Donachie S.P."/>
        </authorList>
    </citation>
    <scope>NUCLEOTIDE SEQUENCE [LARGE SCALE GENOMIC DNA]</scope>
    <source>
        <strain evidence="2">JS</strain>
    </source>
</reference>
<proteinExistence type="predicted"/>
<protein>
    <recommendedName>
        <fullName evidence="3">N-acetyltransferase domain-containing protein</fullName>
    </recommendedName>
</protein>
<dbReference type="eggNOG" id="ENOG503294C">
    <property type="taxonomic scope" value="Bacteria"/>
</dbReference>
<dbReference type="EMBL" id="CP003587">
    <property type="protein sequence ID" value="AGY58042.1"/>
    <property type="molecule type" value="Genomic_DNA"/>
</dbReference>
<evidence type="ECO:0000313" key="1">
    <source>
        <dbReference type="EMBL" id="AGY58042.1"/>
    </source>
</evidence>
<organism evidence="1 2">
    <name type="scientific">Gloeobacter kilaueensis (strain ATCC BAA-2537 / CCAP 1431/1 / ULC 316 / JS1)</name>
    <dbReference type="NCBI Taxonomy" id="1183438"/>
    <lineage>
        <taxon>Bacteria</taxon>
        <taxon>Bacillati</taxon>
        <taxon>Cyanobacteriota</taxon>
        <taxon>Cyanophyceae</taxon>
        <taxon>Gloeobacterales</taxon>
        <taxon>Gloeobacteraceae</taxon>
        <taxon>Gloeobacter</taxon>
    </lineage>
</organism>
<dbReference type="Proteomes" id="UP000017396">
    <property type="component" value="Chromosome"/>
</dbReference>
<sequence length="206" mass="23514">MKVALELLRAGDNQRVPAEIVPLALRHLEDFRTYWLPGLKGSTQQDRHWDWTVKWLVTNTPNFERYAIVCDQLTQGLMLIELDCHRSRVVAGASLVYIDFISIAPWNRRALSETPAYKGVGTALLCCAVARSKVYEYKGRIGLHALPNAEGFYRKLKLRDFGPDASKQNLRYFELEEYVIESSPLFQTELARGTAPEDDPLSEQRA</sequence>
<evidence type="ECO:0008006" key="3">
    <source>
        <dbReference type="Google" id="ProtNLM"/>
    </source>
</evidence>
<dbReference type="RefSeq" id="WP_023173166.1">
    <property type="nucleotide sequence ID" value="NC_022600.1"/>
</dbReference>
<gene>
    <name evidence="1" type="ORF">GKIL_1796</name>
</gene>
<dbReference type="AlphaFoldDB" id="U5QGE8"/>
<accession>U5QGE8</accession>
<dbReference type="HOGENOM" id="CLU_107179_0_0_3"/>